<dbReference type="GO" id="GO:0022857">
    <property type="term" value="F:transmembrane transporter activity"/>
    <property type="evidence" value="ECO:0007669"/>
    <property type="project" value="InterPro"/>
</dbReference>
<keyword evidence="3 5" id="KW-1133">Transmembrane helix</keyword>
<dbReference type="PROSITE" id="PS50850">
    <property type="entry name" value="MFS"/>
    <property type="match status" value="1"/>
</dbReference>
<organism evidence="7 8">
    <name type="scientific">Plakobranchus ocellatus</name>
    <dbReference type="NCBI Taxonomy" id="259542"/>
    <lineage>
        <taxon>Eukaryota</taxon>
        <taxon>Metazoa</taxon>
        <taxon>Spiralia</taxon>
        <taxon>Lophotrochozoa</taxon>
        <taxon>Mollusca</taxon>
        <taxon>Gastropoda</taxon>
        <taxon>Heterobranchia</taxon>
        <taxon>Euthyneura</taxon>
        <taxon>Panpulmonata</taxon>
        <taxon>Sacoglossa</taxon>
        <taxon>Placobranchoidea</taxon>
        <taxon>Plakobranchidae</taxon>
        <taxon>Plakobranchus</taxon>
    </lineage>
</organism>
<evidence type="ECO:0000256" key="5">
    <source>
        <dbReference type="SAM" id="Phobius"/>
    </source>
</evidence>
<dbReference type="InterPro" id="IPR036259">
    <property type="entry name" value="MFS_trans_sf"/>
</dbReference>
<protein>
    <submittedName>
        <fullName evidence="7">Organic cation transporter protein</fullName>
    </submittedName>
</protein>
<keyword evidence="4 5" id="KW-0472">Membrane</keyword>
<comment type="caution">
    <text evidence="7">The sequence shown here is derived from an EMBL/GenBank/DDBJ whole genome shotgun (WGS) entry which is preliminary data.</text>
</comment>
<dbReference type="GO" id="GO:0016020">
    <property type="term" value="C:membrane"/>
    <property type="evidence" value="ECO:0007669"/>
    <property type="project" value="UniProtKB-SubCell"/>
</dbReference>
<proteinExistence type="predicted"/>
<accession>A0AAV4B1H6</accession>
<dbReference type="InterPro" id="IPR005828">
    <property type="entry name" value="MFS_sugar_transport-like"/>
</dbReference>
<feature type="transmembrane region" description="Helical" evidence="5">
    <location>
        <begin position="414"/>
        <end position="437"/>
    </location>
</feature>
<feature type="transmembrane region" description="Helical" evidence="5">
    <location>
        <begin position="449"/>
        <end position="469"/>
    </location>
</feature>
<evidence type="ECO:0000256" key="3">
    <source>
        <dbReference type="ARBA" id="ARBA00022989"/>
    </source>
</evidence>
<evidence type="ECO:0000259" key="6">
    <source>
        <dbReference type="PROSITE" id="PS50850"/>
    </source>
</evidence>
<evidence type="ECO:0000256" key="1">
    <source>
        <dbReference type="ARBA" id="ARBA00004141"/>
    </source>
</evidence>
<feature type="transmembrane region" description="Helical" evidence="5">
    <location>
        <begin position="129"/>
        <end position="148"/>
    </location>
</feature>
<sequence length="522" mass="57242">MKFDDVISELGDFGPYQKRVYFLTCLTSFCVSMQILAGVFIQATPDHRCSLPDLPNDTYTSQGPWHDALVNASIPWDGDDELYDQCRLRRVPGGLDNDTVSCDKWVYSKDPFEDTFVTDTNLVCDKQPLVTYASVILMLGMLFGSLLLGILSDTIGRKKVALISSVGLSVSSVSVAWANSYGLFVVLRFLVSFFGTGMILSTFVMAMELVGPNKRRVAGNTVNLFWSSGLLIEAALAYGLREWKHLQLVICIPCILVFFIYAIFLPESARWLLQKGKTKEASKIILKMAEVNKVALSKKARTLEAVEFEKGDKKIWHVLSSRTLLMRSLIILFNWVVTSMMYYGLSLNAGDLSGNIYLNFVLMAVAELASFIFCLFILDITGRKLLHVSSMILGGGACIATIFPVLYGAGDLEWVTLVLSLVGKFGATAGFAVIYMFTAELFPTVMRNSVIGVGSLCARIGGILSPFIGNLGKMFSGPFGIALPLVVFGGLSVTAGVLVLFLPETTNKSLPETMKDSKNFGR</sequence>
<reference evidence="7 8" key="1">
    <citation type="journal article" date="2021" name="Elife">
        <title>Chloroplast acquisition without the gene transfer in kleptoplastic sea slugs, Plakobranchus ocellatus.</title>
        <authorList>
            <person name="Maeda T."/>
            <person name="Takahashi S."/>
            <person name="Yoshida T."/>
            <person name="Shimamura S."/>
            <person name="Takaki Y."/>
            <person name="Nagai Y."/>
            <person name="Toyoda A."/>
            <person name="Suzuki Y."/>
            <person name="Arimoto A."/>
            <person name="Ishii H."/>
            <person name="Satoh N."/>
            <person name="Nishiyama T."/>
            <person name="Hasebe M."/>
            <person name="Maruyama T."/>
            <person name="Minagawa J."/>
            <person name="Obokata J."/>
            <person name="Shigenobu S."/>
        </authorList>
    </citation>
    <scope>NUCLEOTIDE SEQUENCE [LARGE SCALE GENOMIC DNA]</scope>
</reference>
<dbReference type="PANTHER" id="PTHR24064">
    <property type="entry name" value="SOLUTE CARRIER FAMILY 22 MEMBER"/>
    <property type="match status" value="1"/>
</dbReference>
<dbReference type="Pfam" id="PF00083">
    <property type="entry name" value="Sugar_tr"/>
    <property type="match status" value="1"/>
</dbReference>
<gene>
    <name evidence="7" type="ORF">PoB_004036900</name>
</gene>
<dbReference type="EMBL" id="BLXT01004508">
    <property type="protein sequence ID" value="GFO13864.1"/>
    <property type="molecule type" value="Genomic_DNA"/>
</dbReference>
<feature type="transmembrane region" description="Helical" evidence="5">
    <location>
        <begin position="356"/>
        <end position="378"/>
    </location>
</feature>
<name>A0AAV4B1H6_9GAST</name>
<feature type="transmembrane region" description="Helical" evidence="5">
    <location>
        <begin position="481"/>
        <end position="502"/>
    </location>
</feature>
<keyword evidence="8" id="KW-1185">Reference proteome</keyword>
<dbReference type="CDD" id="cd17317">
    <property type="entry name" value="MFS_SLC22"/>
    <property type="match status" value="1"/>
</dbReference>
<feature type="domain" description="Major facilitator superfamily (MFS) profile" evidence="6">
    <location>
        <begin position="82"/>
        <end position="507"/>
    </location>
</feature>
<dbReference type="InterPro" id="IPR020846">
    <property type="entry name" value="MFS_dom"/>
</dbReference>
<feature type="transmembrane region" description="Helical" evidence="5">
    <location>
        <begin position="324"/>
        <end position="344"/>
    </location>
</feature>
<evidence type="ECO:0000256" key="4">
    <source>
        <dbReference type="ARBA" id="ARBA00023136"/>
    </source>
</evidence>
<dbReference type="Gene3D" id="1.20.1250.20">
    <property type="entry name" value="MFS general substrate transporter like domains"/>
    <property type="match status" value="1"/>
</dbReference>
<feature type="transmembrane region" description="Helical" evidence="5">
    <location>
        <begin position="160"/>
        <end position="179"/>
    </location>
</feature>
<comment type="subcellular location">
    <subcellularLocation>
        <location evidence="1">Membrane</location>
        <topology evidence="1">Multi-pass membrane protein</topology>
    </subcellularLocation>
</comment>
<feature type="transmembrane region" description="Helical" evidence="5">
    <location>
        <begin position="222"/>
        <end position="240"/>
    </location>
</feature>
<feature type="transmembrane region" description="Helical" evidence="5">
    <location>
        <begin position="20"/>
        <end position="41"/>
    </location>
</feature>
<feature type="transmembrane region" description="Helical" evidence="5">
    <location>
        <begin position="385"/>
        <end position="408"/>
    </location>
</feature>
<evidence type="ECO:0000313" key="8">
    <source>
        <dbReference type="Proteomes" id="UP000735302"/>
    </source>
</evidence>
<dbReference type="Proteomes" id="UP000735302">
    <property type="component" value="Unassembled WGS sequence"/>
</dbReference>
<dbReference type="SUPFAM" id="SSF103473">
    <property type="entry name" value="MFS general substrate transporter"/>
    <property type="match status" value="1"/>
</dbReference>
<dbReference type="AlphaFoldDB" id="A0AAV4B1H6"/>
<evidence type="ECO:0000256" key="2">
    <source>
        <dbReference type="ARBA" id="ARBA00022692"/>
    </source>
</evidence>
<keyword evidence="2 5" id="KW-0812">Transmembrane</keyword>
<evidence type="ECO:0000313" key="7">
    <source>
        <dbReference type="EMBL" id="GFO13864.1"/>
    </source>
</evidence>
<feature type="transmembrane region" description="Helical" evidence="5">
    <location>
        <begin position="246"/>
        <end position="265"/>
    </location>
</feature>
<feature type="transmembrane region" description="Helical" evidence="5">
    <location>
        <begin position="185"/>
        <end position="210"/>
    </location>
</feature>